<keyword evidence="2" id="KW-1185">Reference proteome</keyword>
<reference evidence="1 2" key="1">
    <citation type="submission" date="2018-10" db="EMBL/GenBank/DDBJ databases">
        <title>Rhizobium etli, R. leguminosarum and a new Rhizobium genospecies from Phaseolus dumosus.</title>
        <authorList>
            <person name="Ramirez-Puebla S.T."/>
            <person name="Rogel-Hernandez M.A."/>
            <person name="Guerrero G."/>
            <person name="Ormeno-Orrillo E."/>
            <person name="Martinez-Romero J.C."/>
            <person name="Negrete-Yankelevich S."/>
            <person name="Martinez-Romero E."/>
        </authorList>
    </citation>
    <scope>NUCLEOTIDE SEQUENCE [LARGE SCALE GENOMIC DNA]</scope>
    <source>
        <strain evidence="1 2">CCGE525</strain>
        <plasmid evidence="2">prccge525c</plasmid>
    </source>
</reference>
<dbReference type="Proteomes" id="UP000282195">
    <property type="component" value="Plasmid pRCCGE525c"/>
</dbReference>
<protein>
    <submittedName>
        <fullName evidence="1">Uncharacterized protein</fullName>
    </submittedName>
</protein>
<dbReference type="EMBL" id="CP032695">
    <property type="protein sequence ID" value="AYG62993.1"/>
    <property type="molecule type" value="Genomic_DNA"/>
</dbReference>
<evidence type="ECO:0000313" key="1">
    <source>
        <dbReference type="EMBL" id="AYG62993.1"/>
    </source>
</evidence>
<organism evidence="1 2">
    <name type="scientific">Rhizobium jaguaris</name>
    <dbReference type="NCBI Taxonomy" id="1312183"/>
    <lineage>
        <taxon>Bacteria</taxon>
        <taxon>Pseudomonadati</taxon>
        <taxon>Pseudomonadota</taxon>
        <taxon>Alphaproteobacteria</taxon>
        <taxon>Hyphomicrobiales</taxon>
        <taxon>Rhizobiaceae</taxon>
        <taxon>Rhizobium/Agrobacterium group</taxon>
        <taxon>Rhizobium</taxon>
    </lineage>
</organism>
<dbReference type="AlphaFoldDB" id="A0A387FX89"/>
<evidence type="ECO:0000313" key="2">
    <source>
        <dbReference type="Proteomes" id="UP000282195"/>
    </source>
</evidence>
<accession>A0A387FX89</accession>
<name>A0A387FX89_9HYPH</name>
<geneLocation type="plasmid" evidence="2">
    <name>prccge525c</name>
</geneLocation>
<proteinExistence type="predicted"/>
<sequence length="74" mass="8419">MDKSGLWKMAPIQASETNASLSDSFHWLQHYDEWTQFCPAIFKSGGQCCFRWVLDGRKSVLHVPPLGSSFNERG</sequence>
<keyword evidence="1" id="KW-0614">Plasmid</keyword>
<gene>
    <name evidence="1" type="ORF">CCGE525_30235</name>
</gene>
<dbReference type="KEGG" id="rjg:CCGE525_30235"/>